<evidence type="ECO:0000313" key="3">
    <source>
        <dbReference type="Proteomes" id="UP000000763"/>
    </source>
</evidence>
<organism evidence="1 3">
    <name type="scientific">Oryza sativa subsp. japonica</name>
    <name type="common">Rice</name>
    <dbReference type="NCBI Taxonomy" id="39947"/>
    <lineage>
        <taxon>Eukaryota</taxon>
        <taxon>Viridiplantae</taxon>
        <taxon>Streptophyta</taxon>
        <taxon>Embryophyta</taxon>
        <taxon>Tracheophyta</taxon>
        <taxon>Spermatophyta</taxon>
        <taxon>Magnoliopsida</taxon>
        <taxon>Liliopsida</taxon>
        <taxon>Poales</taxon>
        <taxon>Poaceae</taxon>
        <taxon>BOP clade</taxon>
        <taxon>Oryzoideae</taxon>
        <taxon>Oryzeae</taxon>
        <taxon>Oryzinae</taxon>
        <taxon>Oryza</taxon>
        <taxon>Oryza sativa</taxon>
    </lineage>
</organism>
<reference evidence="3" key="3">
    <citation type="journal article" date="2005" name="Nature">
        <title>The map-based sequence of the rice genome.</title>
        <authorList>
            <consortium name="International rice genome sequencing project (IRGSP)"/>
            <person name="Matsumoto T."/>
            <person name="Wu J."/>
            <person name="Kanamori H."/>
            <person name="Katayose Y."/>
            <person name="Fujisawa M."/>
            <person name="Namiki N."/>
            <person name="Mizuno H."/>
            <person name="Yamamoto K."/>
            <person name="Antonio B.A."/>
            <person name="Baba T."/>
            <person name="Sakata K."/>
            <person name="Nagamura Y."/>
            <person name="Aoki H."/>
            <person name="Arikawa K."/>
            <person name="Arita K."/>
            <person name="Bito T."/>
            <person name="Chiden Y."/>
            <person name="Fujitsuka N."/>
            <person name="Fukunaka R."/>
            <person name="Hamada M."/>
            <person name="Harada C."/>
            <person name="Hayashi A."/>
            <person name="Hijishita S."/>
            <person name="Honda M."/>
            <person name="Hosokawa S."/>
            <person name="Ichikawa Y."/>
            <person name="Idonuma A."/>
            <person name="Iijima M."/>
            <person name="Ikeda M."/>
            <person name="Ikeno M."/>
            <person name="Ito K."/>
            <person name="Ito S."/>
            <person name="Ito T."/>
            <person name="Ito Y."/>
            <person name="Ito Y."/>
            <person name="Iwabuchi A."/>
            <person name="Kamiya K."/>
            <person name="Karasawa W."/>
            <person name="Kurita K."/>
            <person name="Katagiri S."/>
            <person name="Kikuta A."/>
            <person name="Kobayashi H."/>
            <person name="Kobayashi N."/>
            <person name="Machita K."/>
            <person name="Maehara T."/>
            <person name="Masukawa M."/>
            <person name="Mizubayashi T."/>
            <person name="Mukai Y."/>
            <person name="Nagasaki H."/>
            <person name="Nagata Y."/>
            <person name="Naito S."/>
            <person name="Nakashima M."/>
            <person name="Nakama Y."/>
            <person name="Nakamichi Y."/>
            <person name="Nakamura M."/>
            <person name="Meguro A."/>
            <person name="Negishi M."/>
            <person name="Ohta I."/>
            <person name="Ohta T."/>
            <person name="Okamoto M."/>
            <person name="Ono N."/>
            <person name="Saji S."/>
            <person name="Sakaguchi M."/>
            <person name="Sakai K."/>
            <person name="Shibata M."/>
            <person name="Shimokawa T."/>
            <person name="Song J."/>
            <person name="Takazaki Y."/>
            <person name="Terasawa K."/>
            <person name="Tsugane M."/>
            <person name="Tsuji K."/>
            <person name="Ueda S."/>
            <person name="Waki K."/>
            <person name="Yamagata H."/>
            <person name="Yamamoto M."/>
            <person name="Yamamoto S."/>
            <person name="Yamane H."/>
            <person name="Yoshiki S."/>
            <person name="Yoshihara R."/>
            <person name="Yukawa K."/>
            <person name="Zhong H."/>
            <person name="Yano M."/>
            <person name="Yuan Q."/>
            <person name="Ouyang S."/>
            <person name="Liu J."/>
            <person name="Jones K.M."/>
            <person name="Gansberger K."/>
            <person name="Moffat K."/>
            <person name="Hill J."/>
            <person name="Bera J."/>
            <person name="Fadrosh D."/>
            <person name="Jin S."/>
            <person name="Johri S."/>
            <person name="Kim M."/>
            <person name="Overton L."/>
            <person name="Reardon M."/>
            <person name="Tsitrin T."/>
            <person name="Vuong H."/>
            <person name="Weaver B."/>
            <person name="Ciecko A."/>
            <person name="Tallon L."/>
            <person name="Jackson J."/>
            <person name="Pai G."/>
            <person name="Aken S.V."/>
            <person name="Utterback T."/>
            <person name="Reidmuller S."/>
            <person name="Feldblyum T."/>
            <person name="Hsiao J."/>
            <person name="Zismann V."/>
            <person name="Iobst S."/>
            <person name="de Vazeille A.R."/>
            <person name="Buell C.R."/>
            <person name="Ying K."/>
            <person name="Li Y."/>
            <person name="Lu T."/>
            <person name="Huang Y."/>
            <person name="Zhao Q."/>
            <person name="Feng Q."/>
            <person name="Zhang L."/>
            <person name="Zhu J."/>
            <person name="Weng Q."/>
            <person name="Mu J."/>
            <person name="Lu Y."/>
            <person name="Fan D."/>
            <person name="Liu Y."/>
            <person name="Guan J."/>
            <person name="Zhang Y."/>
            <person name="Yu S."/>
            <person name="Liu X."/>
            <person name="Zhang Y."/>
            <person name="Hong G."/>
            <person name="Han B."/>
            <person name="Choisne N."/>
            <person name="Demange N."/>
            <person name="Orjeda G."/>
            <person name="Samain S."/>
            <person name="Cattolico L."/>
            <person name="Pelletier E."/>
            <person name="Couloux A."/>
            <person name="Segurens B."/>
            <person name="Wincker P."/>
            <person name="D'Hont A."/>
            <person name="Scarpelli C."/>
            <person name="Weissenbach J."/>
            <person name="Salanoubat M."/>
            <person name="Quetier F."/>
            <person name="Yu Y."/>
            <person name="Kim H.R."/>
            <person name="Rambo T."/>
            <person name="Currie J."/>
            <person name="Collura K."/>
            <person name="Luo M."/>
            <person name="Yang T."/>
            <person name="Ammiraju J.S.S."/>
            <person name="Engler F."/>
            <person name="Soderlund C."/>
            <person name="Wing R.A."/>
            <person name="Palmer L.E."/>
            <person name="de la Bastide M."/>
            <person name="Spiegel L."/>
            <person name="Nascimento L."/>
            <person name="Zutavern T."/>
            <person name="O'Shaughnessy A."/>
            <person name="Dike S."/>
            <person name="Dedhia N."/>
            <person name="Preston R."/>
            <person name="Balija V."/>
            <person name="McCombie W.R."/>
            <person name="Chow T."/>
            <person name="Chen H."/>
            <person name="Chung M."/>
            <person name="Chen C."/>
            <person name="Shaw J."/>
            <person name="Wu H."/>
            <person name="Hsiao K."/>
            <person name="Chao Y."/>
            <person name="Chu M."/>
            <person name="Cheng C."/>
            <person name="Hour A."/>
            <person name="Lee P."/>
            <person name="Lin S."/>
            <person name="Lin Y."/>
            <person name="Liou J."/>
            <person name="Liu S."/>
            <person name="Hsing Y."/>
            <person name="Raghuvanshi S."/>
            <person name="Mohanty A."/>
            <person name="Bharti A.K."/>
            <person name="Gaur A."/>
            <person name="Gupta V."/>
            <person name="Kumar D."/>
            <person name="Ravi V."/>
            <person name="Vij S."/>
            <person name="Kapur A."/>
            <person name="Khurana P."/>
            <person name="Khurana P."/>
            <person name="Khurana J.P."/>
            <person name="Tyagi A.K."/>
            <person name="Gaikwad K."/>
            <person name="Singh A."/>
            <person name="Dalal V."/>
            <person name="Srivastava S."/>
            <person name="Dixit A."/>
            <person name="Pal A.K."/>
            <person name="Ghazi I.A."/>
            <person name="Yadav M."/>
            <person name="Pandit A."/>
            <person name="Bhargava A."/>
            <person name="Sureshbabu K."/>
            <person name="Batra K."/>
            <person name="Sharma T.R."/>
            <person name="Mohapatra T."/>
            <person name="Singh N.K."/>
            <person name="Messing J."/>
            <person name="Nelson A.B."/>
            <person name="Fuks G."/>
            <person name="Kavchok S."/>
            <person name="Keizer G."/>
            <person name="Linton E."/>
            <person name="Llaca V."/>
            <person name="Song R."/>
            <person name="Tanyolac B."/>
            <person name="Young S."/>
            <person name="Ho-Il K."/>
            <person name="Hahn J.H."/>
            <person name="Sangsakoo G."/>
            <person name="Vanavichit A."/>
            <person name="de Mattos Luiz.A.T."/>
            <person name="Zimmer P.D."/>
            <person name="Malone G."/>
            <person name="Dellagostin O."/>
            <person name="de Oliveira A.C."/>
            <person name="Bevan M."/>
            <person name="Bancroft I."/>
            <person name="Minx P."/>
            <person name="Cordum H."/>
            <person name="Wilson R."/>
            <person name="Cheng Z."/>
            <person name="Jin W."/>
            <person name="Jiang J."/>
            <person name="Leong S.A."/>
            <person name="Iwama H."/>
            <person name="Gojobori T."/>
            <person name="Itoh T."/>
            <person name="Niimura Y."/>
            <person name="Fujii Y."/>
            <person name="Habara T."/>
            <person name="Sakai H."/>
            <person name="Sato Y."/>
            <person name="Wilson G."/>
            <person name="Kumar K."/>
            <person name="McCouch S."/>
            <person name="Juretic N."/>
            <person name="Hoen D."/>
            <person name="Wright S."/>
            <person name="Bruskiewich R."/>
            <person name="Bureau T."/>
            <person name="Miyao A."/>
            <person name="Hirochika H."/>
            <person name="Nishikawa T."/>
            <person name="Kadowaki K."/>
            <person name="Sugiura M."/>
            <person name="Burr B."/>
            <person name="Sasaki T."/>
        </authorList>
    </citation>
    <scope>NUCLEOTIDE SEQUENCE [LARGE SCALE GENOMIC DNA]</scope>
    <source>
        <strain evidence="3">cv. Nipponbare</strain>
    </source>
</reference>
<gene>
    <name evidence="1" type="ORF">OSJNBb0005A05.9</name>
    <name evidence="2" type="ORF">P0470C02.20</name>
</gene>
<sequence length="58" mass="6232">MEDEDCMIGLNGEIVLYTSPISASGTGSAAAARLHRIAARQALFIRLHLVSKNITSNF</sequence>
<proteinExistence type="predicted"/>
<protein>
    <submittedName>
        <fullName evidence="1">Uncharacterized protein</fullName>
    </submittedName>
</protein>
<reference evidence="3" key="4">
    <citation type="journal article" date="2008" name="Nucleic Acids Res.">
        <title>The rice annotation project database (RAP-DB): 2008 update.</title>
        <authorList>
            <consortium name="The rice annotation project (RAP)"/>
        </authorList>
    </citation>
    <scope>GENOME REANNOTATION</scope>
    <source>
        <strain evidence="3">cv. Nipponbare</strain>
    </source>
</reference>
<evidence type="ECO:0000313" key="1">
    <source>
        <dbReference type="EMBL" id="BAD36518.1"/>
    </source>
</evidence>
<evidence type="ECO:0000313" key="2">
    <source>
        <dbReference type="EMBL" id="BAD72459.1"/>
    </source>
</evidence>
<reference evidence="1" key="2">
    <citation type="submission" date="2002-11" db="EMBL/GenBank/DDBJ databases">
        <title>Oryza sativa nipponbare(GA3) genomic DNA, chromosome 6, BAC clone:OSJNBb0005A05.</title>
        <authorList>
            <person name="Sasaki T."/>
            <person name="Matsumoto T."/>
            <person name="Katayose Y."/>
        </authorList>
    </citation>
    <scope>NUCLEOTIDE SEQUENCE</scope>
</reference>
<name>Q69KM2_ORYSJ</name>
<dbReference type="AlphaFoldDB" id="Q69KM2"/>
<dbReference type="Proteomes" id="UP000000763">
    <property type="component" value="Chromosome 6"/>
</dbReference>
<dbReference type="EMBL" id="AP003508">
    <property type="protein sequence ID" value="BAD72459.1"/>
    <property type="molecule type" value="Genomic_DNA"/>
</dbReference>
<dbReference type="EMBL" id="AP005913">
    <property type="protein sequence ID" value="BAD36518.1"/>
    <property type="molecule type" value="Genomic_DNA"/>
</dbReference>
<accession>Q69KM2</accession>
<reference evidence="2" key="1">
    <citation type="submission" date="2001-04" db="EMBL/GenBank/DDBJ databases">
        <title>Oryza sativa nipponbare(GA3) genomic DNA, chromosome 6, PAC clone:P0470C02.</title>
        <authorList>
            <person name="Sasaki T."/>
            <person name="Matsumoto T."/>
            <person name="Yamamoto K."/>
        </authorList>
    </citation>
    <scope>NUCLEOTIDE SEQUENCE</scope>
</reference>